<evidence type="ECO:0000256" key="15">
    <source>
        <dbReference type="RuleBase" id="RU362081"/>
    </source>
</evidence>
<dbReference type="SUPFAM" id="SSF56784">
    <property type="entry name" value="HAD-like"/>
    <property type="match status" value="1"/>
</dbReference>
<dbReference type="InterPro" id="IPR008250">
    <property type="entry name" value="ATPase_P-typ_transduc_dom_A_sf"/>
</dbReference>
<sequence>MTRYRCPTCGMTFEQEGVCPMDGTPLVPAPEESPHSRGGMGSLHEDAPASHRHDHGSAPTHSPHGNHPPHHEGHEDHEHHGGVTGETGHAHHEHHTGHSGEAGHAHHGHEHHGGHDHAEHHKAMIRDFRRRFFVSLLLTLPILALSPLIQEVFGFSFDLPVQEYLLWALSSLVFFYGGWPFLVGGRDEIQRRQPGMMTLIALAISVAYVYSTAVVFGLSGKFFFWELATLIDVMLLGHWIEMASVLGASRALEKLAQLLPDTAHKVEGEEVVDVRTSELAAGDLVLVKAGEKIPADGEVVKGTSYVNESMLTGESVPVKKGPGDGVIGGSVNGDGVLTVRITGTGEDSYLQKVIHLVEEAQRTKSKTQRLADRAAQWLTFIAIGAGSLTFVLWMVFTGDLAAAIERMVTVMVITCPHALGLAVPLVVAVSTSLSARNGLLIRNRTAFENARKISTVVFDKTGTLTEGRFGVAGAAAFVGSEEELLTLAASLERNSEHPVARGIVEEAEKRGLAPLPVEDFSVRKGEGVEGVVNGRRIALLSRRALEEGGYTVPETEGSHIGTLVYVVEEGKVRGAVVLADRIRPESREAVRTLQKKGIRCWMLTGDNRKVAEAVAKELGLDGVFAEVLPHEKQEKVKELQAKGEFVAMTGDGINDAPALAQADVGIAIGSGTDIAAETADIILVHDSPADVAALIEFGRATYRKMVQNLLWATGYNVVAIPLAAGVLYPLTGLLLSPAVGAALMSLSTVIVAVNASFLRVRR</sequence>
<keyword evidence="8 15" id="KW-0547">Nucleotide-binding</keyword>
<dbReference type="NCBIfam" id="TIGR01525">
    <property type="entry name" value="ATPase-IB_hvy"/>
    <property type="match status" value="1"/>
</dbReference>
<dbReference type="PANTHER" id="PTHR43520">
    <property type="entry name" value="ATP7, ISOFORM B"/>
    <property type="match status" value="1"/>
</dbReference>
<organism evidence="18 19">
    <name type="scientific">Winmispira thermophila (strain ATCC 49972 / DSM 6192 / RI 19.B1)</name>
    <name type="common">Spirochaeta thermophila</name>
    <dbReference type="NCBI Taxonomy" id="665571"/>
    <lineage>
        <taxon>Bacteria</taxon>
        <taxon>Pseudomonadati</taxon>
        <taxon>Spirochaetota</taxon>
        <taxon>Spirochaetia</taxon>
        <taxon>Winmispirales</taxon>
        <taxon>Winmispiraceae</taxon>
        <taxon>Winmispira</taxon>
    </lineage>
</organism>
<keyword evidence="14 15" id="KW-0472">Membrane</keyword>
<evidence type="ECO:0000256" key="2">
    <source>
        <dbReference type="ARBA" id="ARBA00006024"/>
    </source>
</evidence>
<dbReference type="GO" id="GO:0055070">
    <property type="term" value="P:copper ion homeostasis"/>
    <property type="evidence" value="ECO:0007669"/>
    <property type="project" value="TreeGrafter"/>
</dbReference>
<keyword evidence="12 15" id="KW-1133">Transmembrane helix</keyword>
<feature type="transmembrane region" description="Helical" evidence="15">
    <location>
        <begin position="709"/>
        <end position="728"/>
    </location>
</feature>
<evidence type="ECO:0000256" key="6">
    <source>
        <dbReference type="ARBA" id="ARBA00022692"/>
    </source>
</evidence>
<dbReference type="InterPro" id="IPR001757">
    <property type="entry name" value="P_typ_ATPase"/>
</dbReference>
<evidence type="ECO:0000256" key="16">
    <source>
        <dbReference type="SAM" id="MobiDB-lite"/>
    </source>
</evidence>
<evidence type="ECO:0000259" key="17">
    <source>
        <dbReference type="Pfam" id="PF00122"/>
    </source>
</evidence>
<evidence type="ECO:0000256" key="5">
    <source>
        <dbReference type="ARBA" id="ARBA00022553"/>
    </source>
</evidence>
<evidence type="ECO:0000256" key="10">
    <source>
        <dbReference type="ARBA" id="ARBA00022842"/>
    </source>
</evidence>
<keyword evidence="10" id="KW-0460">Magnesium</keyword>
<dbReference type="PRINTS" id="PR00120">
    <property type="entry name" value="HATPASE"/>
</dbReference>
<comment type="subcellular location">
    <subcellularLocation>
        <location evidence="1">Cell membrane</location>
        <topology evidence="1">Multi-pass membrane protein</topology>
    </subcellularLocation>
</comment>
<accession>E0RTQ7</accession>
<dbReference type="HOGENOM" id="CLU_001771_11_2_12"/>
<evidence type="ECO:0000256" key="12">
    <source>
        <dbReference type="ARBA" id="ARBA00022989"/>
    </source>
</evidence>
<dbReference type="Pfam" id="PF00122">
    <property type="entry name" value="E1-E2_ATPase"/>
    <property type="match status" value="1"/>
</dbReference>
<feature type="transmembrane region" description="Helical" evidence="15">
    <location>
        <begin position="374"/>
        <end position="396"/>
    </location>
</feature>
<feature type="transmembrane region" description="Helical" evidence="15">
    <location>
        <begin position="164"/>
        <end position="183"/>
    </location>
</feature>
<feature type="domain" description="P-type ATPase A" evidence="17">
    <location>
        <begin position="258"/>
        <end position="358"/>
    </location>
</feature>
<keyword evidence="11" id="KW-1278">Translocase</keyword>
<feature type="transmembrane region" description="Helical" evidence="15">
    <location>
        <begin position="132"/>
        <end position="149"/>
    </location>
</feature>
<dbReference type="GO" id="GO:0005524">
    <property type="term" value="F:ATP binding"/>
    <property type="evidence" value="ECO:0007669"/>
    <property type="project" value="UniProtKB-UniRule"/>
</dbReference>
<evidence type="ECO:0000256" key="14">
    <source>
        <dbReference type="ARBA" id="ARBA00023136"/>
    </source>
</evidence>
<evidence type="ECO:0000256" key="4">
    <source>
        <dbReference type="ARBA" id="ARBA00022475"/>
    </source>
</evidence>
<dbReference type="InterPro" id="IPR023214">
    <property type="entry name" value="HAD_sf"/>
</dbReference>
<dbReference type="InterPro" id="IPR027256">
    <property type="entry name" value="P-typ_ATPase_IB"/>
</dbReference>
<evidence type="ECO:0000313" key="19">
    <source>
        <dbReference type="Proteomes" id="UP000001296"/>
    </source>
</evidence>
<dbReference type="NCBIfam" id="TIGR01494">
    <property type="entry name" value="ATPase_P-type"/>
    <property type="match status" value="1"/>
</dbReference>
<reference key="1">
    <citation type="submission" date="2009-08" db="EMBL/GenBank/DDBJ databases">
        <title>The genome sequence of Spirochaeta thermophila DSM6192.</title>
        <authorList>
            <person name="Angelov A."/>
            <person name="Mientus M."/>
            <person name="Wittenberg S."/>
            <person name="Lehmann R."/>
            <person name="Liesegang H."/>
            <person name="Daniel R."/>
            <person name="Liebl W."/>
        </authorList>
    </citation>
    <scope>NUCLEOTIDE SEQUENCE</scope>
    <source>
        <strain>DSM 6192</strain>
    </source>
</reference>
<dbReference type="KEGG" id="sta:STHERM_c14920"/>
<dbReference type="GO" id="GO:0005507">
    <property type="term" value="F:copper ion binding"/>
    <property type="evidence" value="ECO:0007669"/>
    <property type="project" value="TreeGrafter"/>
</dbReference>
<keyword evidence="9 15" id="KW-0067">ATP-binding</keyword>
<dbReference type="SUPFAM" id="SSF81665">
    <property type="entry name" value="Calcium ATPase, transmembrane domain M"/>
    <property type="match status" value="1"/>
</dbReference>
<dbReference type="Pfam" id="PF00702">
    <property type="entry name" value="Hydrolase"/>
    <property type="match status" value="1"/>
</dbReference>
<evidence type="ECO:0000256" key="8">
    <source>
        <dbReference type="ARBA" id="ARBA00022741"/>
    </source>
</evidence>
<dbReference type="GO" id="GO:0005886">
    <property type="term" value="C:plasma membrane"/>
    <property type="evidence" value="ECO:0007669"/>
    <property type="project" value="UniProtKB-SubCell"/>
</dbReference>
<evidence type="ECO:0000256" key="7">
    <source>
        <dbReference type="ARBA" id="ARBA00022723"/>
    </source>
</evidence>
<evidence type="ECO:0000313" key="18">
    <source>
        <dbReference type="EMBL" id="ADN02432.1"/>
    </source>
</evidence>
<dbReference type="NCBIfam" id="TIGR01512">
    <property type="entry name" value="ATPase-IB2_Cd"/>
    <property type="match status" value="1"/>
</dbReference>
<dbReference type="FunFam" id="2.70.150.10:FF:000020">
    <property type="entry name" value="Copper-exporting P-type ATPase A"/>
    <property type="match status" value="1"/>
</dbReference>
<dbReference type="InterPro" id="IPR018303">
    <property type="entry name" value="ATPase_P-typ_P_site"/>
</dbReference>
<protein>
    <recommendedName>
        <fullName evidence="17">P-type ATPase A domain-containing protein</fullName>
    </recommendedName>
</protein>
<dbReference type="GO" id="GO:0016887">
    <property type="term" value="F:ATP hydrolysis activity"/>
    <property type="evidence" value="ECO:0007669"/>
    <property type="project" value="InterPro"/>
</dbReference>
<dbReference type="Gene3D" id="3.40.1110.10">
    <property type="entry name" value="Calcium-transporting ATPase, cytoplasmic domain N"/>
    <property type="match status" value="1"/>
</dbReference>
<proteinExistence type="inferred from homology"/>
<evidence type="ECO:0000256" key="3">
    <source>
        <dbReference type="ARBA" id="ARBA00022448"/>
    </source>
</evidence>
<dbReference type="GO" id="GO:0043682">
    <property type="term" value="F:P-type divalent copper transporter activity"/>
    <property type="evidence" value="ECO:0007669"/>
    <property type="project" value="TreeGrafter"/>
</dbReference>
<gene>
    <name evidence="18" type="ordered locus">STHERM_c14920</name>
</gene>
<dbReference type="PROSITE" id="PS00154">
    <property type="entry name" value="ATPASE_E1_E2"/>
    <property type="match status" value="1"/>
</dbReference>
<feature type="compositionally biased region" description="Basic and acidic residues" evidence="16">
    <location>
        <begin position="111"/>
        <end position="121"/>
    </location>
</feature>
<evidence type="ECO:0000256" key="13">
    <source>
        <dbReference type="ARBA" id="ARBA00023065"/>
    </source>
</evidence>
<dbReference type="SUPFAM" id="SSF81653">
    <property type="entry name" value="Calcium ATPase, transduction domain A"/>
    <property type="match status" value="1"/>
</dbReference>
<dbReference type="EMBL" id="CP001698">
    <property type="protein sequence ID" value="ADN02432.1"/>
    <property type="molecule type" value="Genomic_DNA"/>
</dbReference>
<evidence type="ECO:0000256" key="11">
    <source>
        <dbReference type="ARBA" id="ARBA00022967"/>
    </source>
</evidence>
<feature type="transmembrane region" description="Helical" evidence="15">
    <location>
        <begin position="222"/>
        <end position="240"/>
    </location>
</feature>
<dbReference type="Proteomes" id="UP000001296">
    <property type="component" value="Chromosome"/>
</dbReference>
<feature type="region of interest" description="Disordered" evidence="16">
    <location>
        <begin position="14"/>
        <end position="121"/>
    </location>
</feature>
<evidence type="ECO:0000256" key="9">
    <source>
        <dbReference type="ARBA" id="ARBA00022840"/>
    </source>
</evidence>
<reference evidence="18 19" key="2">
    <citation type="journal article" date="2010" name="J. Bacteriol.">
        <title>Genome sequence of the polysaccharide-degrading, thermophilic anaerobe Spirochaeta thermophila DSM 6192.</title>
        <authorList>
            <person name="Angelov A."/>
            <person name="Liebl S."/>
            <person name="Ballschmiter M."/>
            <person name="Bomeke M."/>
            <person name="Lehmann R."/>
            <person name="Liesegang H."/>
            <person name="Daniel R."/>
            <person name="Liebl W."/>
        </authorList>
    </citation>
    <scope>NUCLEOTIDE SEQUENCE [LARGE SCALE GENOMIC DNA]</scope>
    <source>
        <strain evidence="19">ATCC 49972 / DSM 6192 / RI 19.B1</strain>
    </source>
</reference>
<dbReference type="Gene3D" id="3.40.50.1000">
    <property type="entry name" value="HAD superfamily/HAD-like"/>
    <property type="match status" value="1"/>
</dbReference>
<dbReference type="eggNOG" id="COG2217">
    <property type="taxonomic scope" value="Bacteria"/>
</dbReference>
<keyword evidence="6 15" id="KW-0812">Transmembrane</keyword>
<name>E0RTQ7_WINT6</name>
<feature type="compositionally biased region" description="Basic and acidic residues" evidence="16">
    <location>
        <begin position="69"/>
        <end position="81"/>
    </location>
</feature>
<dbReference type="NCBIfam" id="TIGR01511">
    <property type="entry name" value="ATPase-IB1_Cu"/>
    <property type="match status" value="1"/>
</dbReference>
<keyword evidence="7 15" id="KW-0479">Metal-binding</keyword>
<dbReference type="InterPro" id="IPR036412">
    <property type="entry name" value="HAD-like_sf"/>
</dbReference>
<dbReference type="InterPro" id="IPR023299">
    <property type="entry name" value="ATPase_P-typ_cyto_dom_N"/>
</dbReference>
<keyword evidence="4 15" id="KW-1003">Cell membrane</keyword>
<dbReference type="PRINTS" id="PR00119">
    <property type="entry name" value="CATATPASE"/>
</dbReference>
<feature type="transmembrane region" description="Helical" evidence="15">
    <location>
        <begin position="408"/>
        <end position="435"/>
    </location>
</feature>
<dbReference type="InterPro" id="IPR023298">
    <property type="entry name" value="ATPase_P-typ_TM_dom_sf"/>
</dbReference>
<dbReference type="Gene3D" id="2.70.150.10">
    <property type="entry name" value="Calcium-transporting ATPase, cytoplasmic transduction domain A"/>
    <property type="match status" value="1"/>
</dbReference>
<evidence type="ECO:0000256" key="1">
    <source>
        <dbReference type="ARBA" id="ARBA00004651"/>
    </source>
</evidence>
<feature type="transmembrane region" description="Helical" evidence="15">
    <location>
        <begin position="195"/>
        <end position="216"/>
    </location>
</feature>
<keyword evidence="13" id="KW-0406">Ion transport</keyword>
<dbReference type="PaxDb" id="665571-STHERM_c14920"/>
<dbReference type="InterPro" id="IPR059000">
    <property type="entry name" value="ATPase_P-type_domA"/>
</dbReference>
<keyword evidence="5" id="KW-0597">Phosphoprotein</keyword>
<feature type="transmembrane region" description="Helical" evidence="15">
    <location>
        <begin position="734"/>
        <end position="758"/>
    </location>
</feature>
<comment type="similarity">
    <text evidence="2 15">Belongs to the cation transport ATPase (P-type) (TC 3.A.3) family. Type IB subfamily.</text>
</comment>
<dbReference type="PANTHER" id="PTHR43520:SF5">
    <property type="entry name" value="CATION-TRANSPORTING P-TYPE ATPASE-RELATED"/>
    <property type="match status" value="1"/>
</dbReference>
<dbReference type="GO" id="GO:0060003">
    <property type="term" value="P:copper ion export"/>
    <property type="evidence" value="ECO:0007669"/>
    <property type="project" value="UniProtKB-ARBA"/>
</dbReference>
<keyword evidence="3" id="KW-0813">Transport</keyword>
<dbReference type="AlphaFoldDB" id="E0RTQ7"/>